<proteinExistence type="predicted"/>
<sequence>MSAMTSQHPLLKIALNGDGLLSWPNSPGQTMRCPTCMRDVITGPDGDLIHQMEEGANPCTPSVDVVISKAIIELLSTGERLYVNPVKNANRTLAPSFIFLHKDKQLRPFINTEYQPAGATWRSDKGNRLGFFYMDERASKINKDQFDFIAVIDPSTFQAEFKTLWSMCEFDNPLAALQHLLASENMSSVWVKWPVKSLQPRKEVVKADYWYDYYSPHYPAQQAACTATVIGLEGNVSGETIYMLQIAVDRSIVEYQLVKSLGVILLLDNTGNLVSETHPHFDIIIKACISGVRDFVRQNPRMRSVEHQITSAMPG</sequence>
<organism evidence="1 2">
    <name type="scientific">Salmonella enterica subsp. enterica serovar Panama</name>
    <dbReference type="NCBI Taxonomy" id="29472"/>
    <lineage>
        <taxon>Bacteria</taxon>
        <taxon>Pseudomonadati</taxon>
        <taxon>Pseudomonadota</taxon>
        <taxon>Gammaproteobacteria</taxon>
        <taxon>Enterobacterales</taxon>
        <taxon>Enterobacteriaceae</taxon>
        <taxon>Salmonella</taxon>
    </lineage>
</organism>
<reference evidence="1 2" key="1">
    <citation type="submission" date="2018-06" db="EMBL/GenBank/DDBJ databases">
        <title>Investigation of an outbreak of Salmonella Panama causing invasive infection in children in Taiwan.</title>
        <authorList>
            <person name="Feng Y."/>
            <person name="Chiu C.-H."/>
        </authorList>
    </citation>
    <scope>NUCLEOTIDE SEQUENCE [LARGE SCALE GENOMIC DNA]</scope>
    <source>
        <strain evidence="1 2">B79</strain>
    </source>
</reference>
<protein>
    <submittedName>
        <fullName evidence="1">Uncharacterized protein</fullName>
    </submittedName>
</protein>
<name>A0A6D2D922_SALET</name>
<accession>A0A6D2D922</accession>
<evidence type="ECO:0000313" key="2">
    <source>
        <dbReference type="Proteomes" id="UP000319682"/>
    </source>
</evidence>
<evidence type="ECO:0000313" key="1">
    <source>
        <dbReference type="EMBL" id="TRS89674.1"/>
    </source>
</evidence>
<dbReference type="EMBL" id="QLHR01000019">
    <property type="protein sequence ID" value="TRS89674.1"/>
    <property type="molecule type" value="Genomic_DNA"/>
</dbReference>
<gene>
    <name evidence="1" type="ORF">DNP18_21260</name>
</gene>
<dbReference type="AlphaFoldDB" id="A0A6D2D922"/>
<comment type="caution">
    <text evidence="1">The sequence shown here is derived from an EMBL/GenBank/DDBJ whole genome shotgun (WGS) entry which is preliminary data.</text>
</comment>
<dbReference type="Proteomes" id="UP000319682">
    <property type="component" value="Unassembled WGS sequence"/>
</dbReference>